<feature type="active site" description="Proton donor/acceptor" evidence="2">
    <location>
        <position position="198"/>
    </location>
</feature>
<evidence type="ECO:0000313" key="5">
    <source>
        <dbReference type="EMBL" id="ACR10681.1"/>
    </source>
</evidence>
<accession>C5BPR8</accession>
<organism evidence="5 6">
    <name type="scientific">Teredinibacter turnerae (strain ATCC 39867 / T7901)</name>
    <dbReference type="NCBI Taxonomy" id="377629"/>
    <lineage>
        <taxon>Bacteria</taxon>
        <taxon>Pseudomonadati</taxon>
        <taxon>Pseudomonadota</taxon>
        <taxon>Gammaproteobacteria</taxon>
        <taxon>Cellvibrionales</taxon>
        <taxon>Cellvibrionaceae</taxon>
        <taxon>Teredinibacter</taxon>
    </lineage>
</organism>
<feature type="domain" description="SMP-30/Gluconolactonase/LRE-like region" evidence="4">
    <location>
        <begin position="14"/>
        <end position="256"/>
    </location>
</feature>
<dbReference type="Gene3D" id="2.120.10.30">
    <property type="entry name" value="TolB, C-terminal domain"/>
    <property type="match status" value="1"/>
</dbReference>
<comment type="similarity">
    <text evidence="1">Belongs to the SMP-30/CGR1 family.</text>
</comment>
<proteinExistence type="inferred from homology"/>
<dbReference type="GO" id="GO:0005509">
    <property type="term" value="F:calcium ion binding"/>
    <property type="evidence" value="ECO:0007669"/>
    <property type="project" value="TreeGrafter"/>
</dbReference>
<dbReference type="GO" id="GO:0019853">
    <property type="term" value="P:L-ascorbic acid biosynthetic process"/>
    <property type="evidence" value="ECO:0007669"/>
    <property type="project" value="TreeGrafter"/>
</dbReference>
<dbReference type="Pfam" id="PF08450">
    <property type="entry name" value="SGL"/>
    <property type="match status" value="1"/>
</dbReference>
<evidence type="ECO:0000256" key="3">
    <source>
        <dbReference type="PIRSR" id="PIRSR605511-2"/>
    </source>
</evidence>
<feature type="binding site" evidence="3">
    <location>
        <position position="102"/>
    </location>
    <ligand>
        <name>substrate</name>
    </ligand>
</feature>
<gene>
    <name evidence="5" type="ordered locus">TERTU_3168</name>
</gene>
<dbReference type="PANTHER" id="PTHR10907:SF47">
    <property type="entry name" value="REGUCALCIN"/>
    <property type="match status" value="1"/>
</dbReference>
<protein>
    <submittedName>
        <fullName evidence="5">Senescence marker protein-30</fullName>
    </submittedName>
</protein>
<dbReference type="RefSeq" id="WP_015816793.1">
    <property type="nucleotide sequence ID" value="NC_012997.1"/>
</dbReference>
<dbReference type="eggNOG" id="COG3386">
    <property type="taxonomic scope" value="Bacteria"/>
</dbReference>
<dbReference type="Proteomes" id="UP000009080">
    <property type="component" value="Chromosome"/>
</dbReference>
<dbReference type="InterPro" id="IPR013658">
    <property type="entry name" value="SGL"/>
</dbReference>
<feature type="binding site" evidence="3">
    <location>
        <position position="16"/>
    </location>
    <ligand>
        <name>a divalent metal cation</name>
        <dbReference type="ChEBI" id="CHEBI:60240"/>
    </ligand>
</feature>
<dbReference type="AlphaFoldDB" id="C5BPR8"/>
<sequence length="290" mass="32537">MSDVQVALKTNANLGECPRWDEHDQRLYWVDINQKQLHRFNPVTGEDDFVQFEEEIGCFALRAPGKGFVMGMRSGFNFMETWGAALIPIADPEAELTHNRFNDGRCDARGRFVAGTVYPPKDRDGANLWSLDTNLTVSKLADGLLTSNGAAFSPDSAVFYYSDTPKHVIYRCDYDIETGQISNREVFHQFEFGNGRPDGAAIDVEGCYWTALYEGGRVVRLSPQGEILQEIAVPARCPTMVAFGDEDMRTLYITTVGNRPDEELKDYPDSGSLFKVRVETPGIEEYRFGA</sequence>
<dbReference type="EMBL" id="CP001614">
    <property type="protein sequence ID" value="ACR10681.1"/>
    <property type="molecule type" value="Genomic_DNA"/>
</dbReference>
<dbReference type="InterPro" id="IPR011042">
    <property type="entry name" value="6-blade_b-propeller_TolB-like"/>
</dbReference>
<evidence type="ECO:0000256" key="2">
    <source>
        <dbReference type="PIRSR" id="PIRSR605511-1"/>
    </source>
</evidence>
<dbReference type="KEGG" id="ttu:TERTU_3168"/>
<dbReference type="STRING" id="377629.TERTU_3168"/>
<feature type="binding site" evidence="3">
    <location>
        <position position="198"/>
    </location>
    <ligand>
        <name>a divalent metal cation</name>
        <dbReference type="ChEBI" id="CHEBI:60240"/>
    </ligand>
</feature>
<feature type="binding site" evidence="3">
    <location>
        <position position="148"/>
    </location>
    <ligand>
        <name>a divalent metal cation</name>
        <dbReference type="ChEBI" id="CHEBI:60240"/>
    </ligand>
</feature>
<evidence type="ECO:0000256" key="1">
    <source>
        <dbReference type="ARBA" id="ARBA00008853"/>
    </source>
</evidence>
<evidence type="ECO:0000313" key="6">
    <source>
        <dbReference type="Proteomes" id="UP000009080"/>
    </source>
</evidence>
<dbReference type="PRINTS" id="PR01790">
    <property type="entry name" value="SMP30FAMILY"/>
</dbReference>
<dbReference type="PANTHER" id="PTHR10907">
    <property type="entry name" value="REGUCALCIN"/>
    <property type="match status" value="1"/>
</dbReference>
<dbReference type="GO" id="GO:0004341">
    <property type="term" value="F:gluconolactonase activity"/>
    <property type="evidence" value="ECO:0007669"/>
    <property type="project" value="TreeGrafter"/>
</dbReference>
<keyword evidence="3" id="KW-0479">Metal-binding</keyword>
<keyword evidence="3" id="KW-0862">Zinc</keyword>
<evidence type="ECO:0000259" key="4">
    <source>
        <dbReference type="Pfam" id="PF08450"/>
    </source>
</evidence>
<keyword evidence="6" id="KW-1185">Reference proteome</keyword>
<dbReference type="HOGENOM" id="CLU_036110_3_1_6"/>
<dbReference type="InterPro" id="IPR005511">
    <property type="entry name" value="SMP-30"/>
</dbReference>
<feature type="binding site" evidence="3">
    <location>
        <position position="100"/>
    </location>
    <ligand>
        <name>substrate</name>
    </ligand>
</feature>
<dbReference type="OrthoDB" id="9775406at2"/>
<reference evidence="5 6" key="1">
    <citation type="journal article" date="2009" name="PLoS ONE">
        <title>The complete genome of Teredinibacter turnerae T7901: an intracellular endosymbiont of marine wood-boring bivalves (shipworms).</title>
        <authorList>
            <person name="Yang J.C."/>
            <person name="Madupu R."/>
            <person name="Durkin A.S."/>
            <person name="Ekborg N.A."/>
            <person name="Pedamallu C.S."/>
            <person name="Hostetler J.B."/>
            <person name="Radune D."/>
            <person name="Toms B.S."/>
            <person name="Henrissat B."/>
            <person name="Coutinho P.M."/>
            <person name="Schwarz S."/>
            <person name="Field L."/>
            <person name="Trindade-Silva A.E."/>
            <person name="Soares C.A.G."/>
            <person name="Elshahawi S."/>
            <person name="Hanora A."/>
            <person name="Schmidt E.W."/>
            <person name="Haygood M.G."/>
            <person name="Posfai J."/>
            <person name="Benner J."/>
            <person name="Madinger C."/>
            <person name="Nove J."/>
            <person name="Anton B."/>
            <person name="Chaudhary K."/>
            <person name="Foster J."/>
            <person name="Holman A."/>
            <person name="Kumar S."/>
            <person name="Lessard P.A."/>
            <person name="Luyten Y.A."/>
            <person name="Slatko B."/>
            <person name="Wood N."/>
            <person name="Wu B."/>
            <person name="Teplitski M."/>
            <person name="Mougous J.D."/>
            <person name="Ward N."/>
            <person name="Eisen J.A."/>
            <person name="Badger J.H."/>
            <person name="Distel D.L."/>
        </authorList>
    </citation>
    <scope>NUCLEOTIDE SEQUENCE [LARGE SCALE GENOMIC DNA]</scope>
    <source>
        <strain evidence="6">ATCC 39867 / T7901</strain>
    </source>
</reference>
<name>C5BPR8_TERTT</name>
<comment type="cofactor">
    <cofactor evidence="3">
        <name>Zn(2+)</name>
        <dbReference type="ChEBI" id="CHEBI:29105"/>
    </cofactor>
    <text evidence="3">Binds 1 divalent metal cation per subunit.</text>
</comment>
<dbReference type="SUPFAM" id="SSF63829">
    <property type="entry name" value="Calcium-dependent phosphotriesterase"/>
    <property type="match status" value="1"/>
</dbReference>